<sequence>MLVNHDGPRQHGTRSGSTNSSGERRAVGSAGKGRAVSGSAGSSARGNGRTAKAGGRVSGPLASKTKPGPRSGGPGGRSHGKNTPKRRHRVLKWVLGILGLLLVAGIAAFAYLYVTTEVPPPEKFAMAEKTTVYYADGSTELGSFAEQNREIISCEALPKQLGQAIVSSENRSFYKDKGIDLKGIGRALLNNLTTGSRQGGSTITQQYAERYYLGETTSYMGKLHEAFLALKITQSQGKDQVLCNYMNTIYLGRGAYGIQAAAKAYFNKDAKDLTISESAMLAGIIPAPSNWDPALSPKQAESRFKRVINIMKEDGYISAKEAREAKMPQTVPYSAQNVYAGQQGYLLQMVRNELIDSKAFTKDDLDTGGYKITTTIDKGRQDLMFKVASPSQDGNGVVPEGLQVGSMSVNTKDGSIISLYAGDDYPTTQLNNATQALYEPGSTMKPFALLAAVQAGVNLNTTFNGNSPRVFENISSPVQNYGNRSYGATNLYNATANSINTVYMDLQQKLGAKTVAQTANMAGISPKRVSGDNPFTVLGNDSVHITDMAQAYATIANRGNKPILHIVAAVKDPAGKDMYKAPTTGKPVFTANDTDLVAKAMTGTVQYGTATEVRRVGHPVAGKSGTANDNTAGSFVGFTPSVLSVFAVWNPGADGNPQPVPAFGRFTDSADYPVHMFTEYMTQALADAPVENFPVAKDTGKIGGPDGSWGYGGASNWSHQNQQRNTEKPQQQGLPQEEQHQPQPQQQQQQQPQQEQQQGSQGAAPEVKPNEHGGATGGNGGPQQNSGGQ</sequence>
<evidence type="ECO:0000256" key="13">
    <source>
        <dbReference type="ARBA" id="ARBA00049902"/>
    </source>
</evidence>
<keyword evidence="9" id="KW-0573">Peptidoglycan synthesis</keyword>
<dbReference type="InterPro" id="IPR012338">
    <property type="entry name" value="Beta-lactam/transpept-like"/>
</dbReference>
<evidence type="ECO:0000256" key="10">
    <source>
        <dbReference type="ARBA" id="ARBA00023268"/>
    </source>
</evidence>
<dbReference type="PANTHER" id="PTHR32282">
    <property type="entry name" value="BINDING PROTEIN TRANSPEPTIDASE, PUTATIVE-RELATED"/>
    <property type="match status" value="1"/>
</dbReference>
<dbReference type="InterPro" id="IPR050396">
    <property type="entry name" value="Glycosyltr_51/Transpeptidase"/>
</dbReference>
<dbReference type="AlphaFoldDB" id="A0A366K922"/>
<keyword evidence="15" id="KW-0472">Membrane</keyword>
<evidence type="ECO:0000256" key="3">
    <source>
        <dbReference type="ARBA" id="ARBA00022645"/>
    </source>
</evidence>
<evidence type="ECO:0000313" key="18">
    <source>
        <dbReference type="EMBL" id="RBP97742.1"/>
    </source>
</evidence>
<name>A0A366K922_9BIFI</name>
<keyword evidence="5" id="KW-0328">Glycosyltransferase</keyword>
<feature type="compositionally biased region" description="Gly residues" evidence="14">
    <location>
        <begin position="774"/>
        <end position="789"/>
    </location>
</feature>
<dbReference type="GO" id="GO:0008955">
    <property type="term" value="F:peptidoglycan glycosyltransferase activity"/>
    <property type="evidence" value="ECO:0007669"/>
    <property type="project" value="UniProtKB-EC"/>
</dbReference>
<evidence type="ECO:0000256" key="8">
    <source>
        <dbReference type="ARBA" id="ARBA00022960"/>
    </source>
</evidence>
<keyword evidence="10" id="KW-0511">Multifunctional enzyme</keyword>
<feature type="transmembrane region" description="Helical" evidence="15">
    <location>
        <begin position="90"/>
        <end position="114"/>
    </location>
</feature>
<dbReference type="EMBL" id="PDCG01000004">
    <property type="protein sequence ID" value="RBP97742.1"/>
    <property type="molecule type" value="Genomic_DNA"/>
</dbReference>
<evidence type="ECO:0000256" key="15">
    <source>
        <dbReference type="SAM" id="Phobius"/>
    </source>
</evidence>
<dbReference type="FunFam" id="1.10.3810.10:FF:000001">
    <property type="entry name" value="Penicillin-binding protein 1A"/>
    <property type="match status" value="1"/>
</dbReference>
<evidence type="ECO:0000256" key="11">
    <source>
        <dbReference type="ARBA" id="ARBA00023316"/>
    </source>
</evidence>
<dbReference type="InterPro" id="IPR001264">
    <property type="entry name" value="Glyco_trans_51"/>
</dbReference>
<evidence type="ECO:0000256" key="1">
    <source>
        <dbReference type="ARBA" id="ARBA00007090"/>
    </source>
</evidence>
<feature type="compositionally biased region" description="Low complexity" evidence="14">
    <location>
        <begin position="729"/>
        <end position="762"/>
    </location>
</feature>
<evidence type="ECO:0000256" key="14">
    <source>
        <dbReference type="SAM" id="MobiDB-lite"/>
    </source>
</evidence>
<keyword evidence="15" id="KW-0812">Transmembrane</keyword>
<dbReference type="OrthoDB" id="9766909at2"/>
<feature type="compositionally biased region" description="Gly residues" evidence="14">
    <location>
        <begin position="701"/>
        <end position="713"/>
    </location>
</feature>
<feature type="domain" description="Glycosyl transferase family 51" evidence="17">
    <location>
        <begin position="141"/>
        <end position="311"/>
    </location>
</feature>
<proteinExistence type="inferred from homology"/>
<dbReference type="SUPFAM" id="SSF56601">
    <property type="entry name" value="beta-lactamase/transpeptidase-like"/>
    <property type="match status" value="1"/>
</dbReference>
<dbReference type="GO" id="GO:0030288">
    <property type="term" value="C:outer membrane-bounded periplasmic space"/>
    <property type="evidence" value="ECO:0007669"/>
    <property type="project" value="TreeGrafter"/>
</dbReference>
<protein>
    <submittedName>
        <fullName evidence="18">Penicillin-binding protein</fullName>
    </submittedName>
</protein>
<dbReference type="Pfam" id="PF00905">
    <property type="entry name" value="Transpeptidase"/>
    <property type="match status" value="1"/>
</dbReference>
<feature type="compositionally biased region" description="Polar residues" evidence="14">
    <location>
        <begin position="715"/>
        <end position="724"/>
    </location>
</feature>
<feature type="region of interest" description="Disordered" evidence="14">
    <location>
        <begin position="1"/>
        <end position="85"/>
    </location>
</feature>
<dbReference type="RefSeq" id="WP_113860331.1">
    <property type="nucleotide sequence ID" value="NZ_PDCG01000004.1"/>
</dbReference>
<dbReference type="GO" id="GO:0008360">
    <property type="term" value="P:regulation of cell shape"/>
    <property type="evidence" value="ECO:0007669"/>
    <property type="project" value="UniProtKB-KW"/>
</dbReference>
<gene>
    <name evidence="18" type="ORF">CRD60_05715</name>
</gene>
<keyword evidence="19" id="KW-1185">Reference proteome</keyword>
<dbReference type="InterPro" id="IPR023346">
    <property type="entry name" value="Lysozyme-like_dom_sf"/>
</dbReference>
<evidence type="ECO:0000256" key="6">
    <source>
        <dbReference type="ARBA" id="ARBA00022679"/>
    </source>
</evidence>
<dbReference type="Gene3D" id="1.10.3810.10">
    <property type="entry name" value="Biosynthetic peptidoglycan transglycosylase-like"/>
    <property type="match status" value="1"/>
</dbReference>
<keyword evidence="3" id="KW-0121">Carboxypeptidase</keyword>
<feature type="domain" description="Penicillin-binding protein transpeptidase" evidence="16">
    <location>
        <begin position="409"/>
        <end position="642"/>
    </location>
</feature>
<comment type="catalytic activity">
    <reaction evidence="12">
        <text>Preferential cleavage: (Ac)2-L-Lys-D-Ala-|-D-Ala. Also transpeptidation of peptidyl-alanyl moieties that are N-acyl substituents of D-alanine.</text>
        <dbReference type="EC" id="3.4.16.4"/>
    </reaction>
</comment>
<keyword evidence="15" id="KW-1133">Transmembrane helix</keyword>
<dbReference type="Pfam" id="PF00912">
    <property type="entry name" value="Transgly"/>
    <property type="match status" value="1"/>
</dbReference>
<evidence type="ECO:0000256" key="5">
    <source>
        <dbReference type="ARBA" id="ARBA00022676"/>
    </source>
</evidence>
<keyword evidence="7" id="KW-0378">Hydrolase</keyword>
<evidence type="ECO:0000256" key="7">
    <source>
        <dbReference type="ARBA" id="ARBA00022801"/>
    </source>
</evidence>
<keyword evidence="4" id="KW-0645">Protease</keyword>
<dbReference type="GO" id="GO:0006508">
    <property type="term" value="P:proteolysis"/>
    <property type="evidence" value="ECO:0007669"/>
    <property type="project" value="UniProtKB-KW"/>
</dbReference>
<feature type="compositionally biased region" description="Low complexity" evidence="14">
    <location>
        <begin position="27"/>
        <end position="49"/>
    </location>
</feature>
<dbReference type="InterPro" id="IPR036950">
    <property type="entry name" value="PBP_transglycosylase"/>
</dbReference>
<comment type="similarity">
    <text evidence="2">In the N-terminal section; belongs to the glycosyltransferase 51 family.</text>
</comment>
<organism evidence="18 19">
    <name type="scientific">Bifidobacterium aemilianum</name>
    <dbReference type="NCBI Taxonomy" id="2493120"/>
    <lineage>
        <taxon>Bacteria</taxon>
        <taxon>Bacillati</taxon>
        <taxon>Actinomycetota</taxon>
        <taxon>Actinomycetes</taxon>
        <taxon>Bifidobacteriales</taxon>
        <taxon>Bifidobacteriaceae</taxon>
        <taxon>Bifidobacterium</taxon>
    </lineage>
</organism>
<dbReference type="GO" id="GO:0008658">
    <property type="term" value="F:penicillin binding"/>
    <property type="evidence" value="ECO:0007669"/>
    <property type="project" value="InterPro"/>
</dbReference>
<dbReference type="GO" id="GO:0071555">
    <property type="term" value="P:cell wall organization"/>
    <property type="evidence" value="ECO:0007669"/>
    <property type="project" value="UniProtKB-KW"/>
</dbReference>
<dbReference type="Proteomes" id="UP000252530">
    <property type="component" value="Unassembled WGS sequence"/>
</dbReference>
<evidence type="ECO:0000259" key="16">
    <source>
        <dbReference type="Pfam" id="PF00905"/>
    </source>
</evidence>
<comment type="caution">
    <text evidence="18">The sequence shown here is derived from an EMBL/GenBank/DDBJ whole genome shotgun (WGS) entry which is preliminary data.</text>
</comment>
<dbReference type="InterPro" id="IPR001460">
    <property type="entry name" value="PCN-bd_Tpept"/>
</dbReference>
<evidence type="ECO:0000256" key="9">
    <source>
        <dbReference type="ARBA" id="ARBA00022984"/>
    </source>
</evidence>
<dbReference type="GO" id="GO:0009252">
    <property type="term" value="P:peptidoglycan biosynthetic process"/>
    <property type="evidence" value="ECO:0007669"/>
    <property type="project" value="UniProtKB-KW"/>
</dbReference>
<dbReference type="GO" id="GO:0009002">
    <property type="term" value="F:serine-type D-Ala-D-Ala carboxypeptidase activity"/>
    <property type="evidence" value="ECO:0007669"/>
    <property type="project" value="UniProtKB-EC"/>
</dbReference>
<reference evidence="18 19" key="1">
    <citation type="submission" date="2017-10" db="EMBL/GenBank/DDBJ databases">
        <title>Bifidobacterium xylocopum sp. nov. and Bifidobacterium aemilianum sp. nov., from the carpenter bee (Xylocopa violacea) digestive tract.</title>
        <authorList>
            <person name="Alberoni D."/>
            <person name="Baffoni L."/>
            <person name="Di Gioia D."/>
            <person name="Gaggia F."/>
            <person name="Biavati B."/>
        </authorList>
    </citation>
    <scope>NUCLEOTIDE SEQUENCE [LARGE SCALE GENOMIC DNA]</scope>
    <source>
        <strain evidence="18 19">XV10</strain>
    </source>
</reference>
<dbReference type="Gene3D" id="3.40.710.10">
    <property type="entry name" value="DD-peptidase/beta-lactamase superfamily"/>
    <property type="match status" value="1"/>
</dbReference>
<accession>A0A366K922</accession>
<evidence type="ECO:0000259" key="17">
    <source>
        <dbReference type="Pfam" id="PF00912"/>
    </source>
</evidence>
<evidence type="ECO:0000256" key="12">
    <source>
        <dbReference type="ARBA" id="ARBA00034000"/>
    </source>
</evidence>
<evidence type="ECO:0000256" key="4">
    <source>
        <dbReference type="ARBA" id="ARBA00022670"/>
    </source>
</evidence>
<feature type="region of interest" description="Disordered" evidence="14">
    <location>
        <begin position="696"/>
        <end position="789"/>
    </location>
</feature>
<dbReference type="PANTHER" id="PTHR32282:SF34">
    <property type="entry name" value="PENICILLIN-BINDING PROTEIN 1A"/>
    <property type="match status" value="1"/>
</dbReference>
<keyword evidence="11" id="KW-0961">Cell wall biogenesis/degradation</keyword>
<evidence type="ECO:0000313" key="19">
    <source>
        <dbReference type="Proteomes" id="UP000252530"/>
    </source>
</evidence>
<comment type="similarity">
    <text evidence="1">In the C-terminal section; belongs to the transpeptidase family.</text>
</comment>
<dbReference type="SUPFAM" id="SSF53955">
    <property type="entry name" value="Lysozyme-like"/>
    <property type="match status" value="1"/>
</dbReference>
<keyword evidence="6" id="KW-0808">Transferase</keyword>
<comment type="catalytic activity">
    <reaction evidence="13">
        <text>[GlcNAc-(1-&gt;4)-Mur2Ac(oyl-L-Ala-gamma-D-Glu-L-Lys-D-Ala-D-Ala)](n)-di-trans,octa-cis-undecaprenyl diphosphate + beta-D-GlcNAc-(1-&gt;4)-Mur2Ac(oyl-L-Ala-gamma-D-Glu-L-Lys-D-Ala-D-Ala)-di-trans,octa-cis-undecaprenyl diphosphate = [GlcNAc-(1-&gt;4)-Mur2Ac(oyl-L-Ala-gamma-D-Glu-L-Lys-D-Ala-D-Ala)](n+1)-di-trans,octa-cis-undecaprenyl diphosphate + di-trans,octa-cis-undecaprenyl diphosphate + H(+)</text>
        <dbReference type="Rhea" id="RHEA:23708"/>
        <dbReference type="Rhea" id="RHEA-COMP:9602"/>
        <dbReference type="Rhea" id="RHEA-COMP:9603"/>
        <dbReference type="ChEBI" id="CHEBI:15378"/>
        <dbReference type="ChEBI" id="CHEBI:58405"/>
        <dbReference type="ChEBI" id="CHEBI:60033"/>
        <dbReference type="ChEBI" id="CHEBI:78435"/>
        <dbReference type="EC" id="2.4.99.28"/>
    </reaction>
</comment>
<evidence type="ECO:0000256" key="2">
    <source>
        <dbReference type="ARBA" id="ARBA00007739"/>
    </source>
</evidence>
<keyword evidence="8" id="KW-0133">Cell shape</keyword>